<keyword evidence="8 9" id="KW-0472">Membrane</keyword>
<evidence type="ECO:0000313" key="11">
    <source>
        <dbReference type="EnsemblMetazoa" id="AMEM013749-PA"/>
    </source>
</evidence>
<dbReference type="FunFam" id="1.50.40.10:FF:000087">
    <property type="entry name" value="SLC (SoLute Carrier) homolog"/>
    <property type="match status" value="1"/>
</dbReference>
<keyword evidence="6" id="KW-1133">Transmembrane helix</keyword>
<protein>
    <recommendedName>
        <fullName evidence="13">Mitochondrial carnitine/acylcarnitine carrier protein</fullName>
    </recommendedName>
</protein>
<keyword evidence="4 9" id="KW-0812">Transmembrane</keyword>
<evidence type="ECO:0000256" key="10">
    <source>
        <dbReference type="RuleBase" id="RU000488"/>
    </source>
</evidence>
<proteinExistence type="inferred from homology"/>
<accession>A0A182VET3</accession>
<dbReference type="FunFam" id="1.50.40.10:FF:000122">
    <property type="entry name" value="Uncharacterized protein, isoform A"/>
    <property type="match status" value="1"/>
</dbReference>
<dbReference type="SUPFAM" id="SSF103506">
    <property type="entry name" value="Mitochondrial carrier"/>
    <property type="match status" value="1"/>
</dbReference>
<dbReference type="PRINTS" id="PR00926">
    <property type="entry name" value="MITOCARRIER"/>
</dbReference>
<dbReference type="GO" id="GO:0031966">
    <property type="term" value="C:mitochondrial membrane"/>
    <property type="evidence" value="ECO:0007669"/>
    <property type="project" value="UniProtKB-SubCell"/>
</dbReference>
<feature type="repeat" description="Solcar" evidence="9">
    <location>
        <begin position="185"/>
        <end position="273"/>
    </location>
</feature>
<keyword evidence="5" id="KW-0677">Repeat</keyword>
<dbReference type="VEuPathDB" id="VectorBase:AMEM21_002308"/>
<dbReference type="Proteomes" id="UP000075903">
    <property type="component" value="Unassembled WGS sequence"/>
</dbReference>
<keyword evidence="12" id="KW-1185">Reference proteome</keyword>
<dbReference type="InterPro" id="IPR018108">
    <property type="entry name" value="MCP_transmembrane"/>
</dbReference>
<evidence type="ECO:0008006" key="13">
    <source>
        <dbReference type="Google" id="ProtNLM"/>
    </source>
</evidence>
<dbReference type="GO" id="GO:1990575">
    <property type="term" value="P:mitochondrial L-ornithine transmembrane transport"/>
    <property type="evidence" value="ECO:0007669"/>
    <property type="project" value="TreeGrafter"/>
</dbReference>
<evidence type="ECO:0000256" key="3">
    <source>
        <dbReference type="ARBA" id="ARBA00022448"/>
    </source>
</evidence>
<dbReference type="PANTHER" id="PTHR45624:SF61">
    <property type="entry name" value="MITOCHONDRIAL BASIC AMINO ACIDS TRANSPORTER"/>
    <property type="match status" value="1"/>
</dbReference>
<dbReference type="AlphaFoldDB" id="A0A182VET3"/>
<organism evidence="11 12">
    <name type="scientific">Anopheles merus</name>
    <name type="common">Mosquito</name>
    <dbReference type="NCBI Taxonomy" id="30066"/>
    <lineage>
        <taxon>Eukaryota</taxon>
        <taxon>Metazoa</taxon>
        <taxon>Ecdysozoa</taxon>
        <taxon>Arthropoda</taxon>
        <taxon>Hexapoda</taxon>
        <taxon>Insecta</taxon>
        <taxon>Pterygota</taxon>
        <taxon>Neoptera</taxon>
        <taxon>Endopterygota</taxon>
        <taxon>Diptera</taxon>
        <taxon>Nematocera</taxon>
        <taxon>Culicoidea</taxon>
        <taxon>Culicidae</taxon>
        <taxon>Anophelinae</taxon>
        <taxon>Anopheles</taxon>
    </lineage>
</organism>
<evidence type="ECO:0000256" key="1">
    <source>
        <dbReference type="ARBA" id="ARBA00004225"/>
    </source>
</evidence>
<dbReference type="InterPro" id="IPR002067">
    <property type="entry name" value="MCP"/>
</dbReference>
<evidence type="ECO:0000256" key="5">
    <source>
        <dbReference type="ARBA" id="ARBA00022737"/>
    </source>
</evidence>
<comment type="similarity">
    <text evidence="2 10">Belongs to the mitochondrial carrier (TC 2.A.29) family.</text>
</comment>
<evidence type="ECO:0000256" key="7">
    <source>
        <dbReference type="ARBA" id="ARBA00023128"/>
    </source>
</evidence>
<keyword evidence="3 10" id="KW-0813">Transport</keyword>
<evidence type="ECO:0000256" key="8">
    <source>
        <dbReference type="ARBA" id="ARBA00023136"/>
    </source>
</evidence>
<dbReference type="PROSITE" id="PS50920">
    <property type="entry name" value="SOLCAR"/>
    <property type="match status" value="3"/>
</dbReference>
<evidence type="ECO:0000256" key="2">
    <source>
        <dbReference type="ARBA" id="ARBA00006375"/>
    </source>
</evidence>
<comment type="subcellular location">
    <subcellularLocation>
        <location evidence="1">Mitochondrion membrane</location>
        <topology evidence="1">Multi-pass membrane protein</topology>
    </subcellularLocation>
</comment>
<reference evidence="11" key="1">
    <citation type="submission" date="2020-05" db="UniProtKB">
        <authorList>
            <consortium name="EnsemblMetazoa"/>
        </authorList>
    </citation>
    <scope>IDENTIFICATION</scope>
    <source>
        <strain evidence="11">MAF</strain>
    </source>
</reference>
<dbReference type="InterPro" id="IPR023395">
    <property type="entry name" value="MCP_dom_sf"/>
</dbReference>
<feature type="repeat" description="Solcar" evidence="9">
    <location>
        <begin position="91"/>
        <end position="181"/>
    </location>
</feature>
<dbReference type="InterPro" id="IPR050567">
    <property type="entry name" value="Mitochondrial_Carrier"/>
</dbReference>
<dbReference type="STRING" id="30066.A0A182VET3"/>
<dbReference type="GO" id="GO:0005289">
    <property type="term" value="F:high-affinity L-arginine transmembrane transporter activity"/>
    <property type="evidence" value="ECO:0007669"/>
    <property type="project" value="TreeGrafter"/>
</dbReference>
<name>A0A182VET3_ANOME</name>
<dbReference type="Gene3D" id="1.50.40.10">
    <property type="entry name" value="Mitochondrial carrier domain"/>
    <property type="match status" value="2"/>
</dbReference>
<evidence type="ECO:0000256" key="4">
    <source>
        <dbReference type="ARBA" id="ARBA00022692"/>
    </source>
</evidence>
<evidence type="ECO:0000256" key="6">
    <source>
        <dbReference type="ARBA" id="ARBA00022989"/>
    </source>
</evidence>
<dbReference type="PANTHER" id="PTHR45624">
    <property type="entry name" value="MITOCHONDRIAL BASIC AMINO ACIDS TRANSPORTER-RELATED"/>
    <property type="match status" value="1"/>
</dbReference>
<dbReference type="VEuPathDB" id="VectorBase:AMEM013749"/>
<evidence type="ECO:0000313" key="12">
    <source>
        <dbReference type="Proteomes" id="UP000075903"/>
    </source>
</evidence>
<dbReference type="Pfam" id="PF00153">
    <property type="entry name" value="Mito_carr"/>
    <property type="match status" value="3"/>
</dbReference>
<keyword evidence="7" id="KW-0496">Mitochondrion</keyword>
<evidence type="ECO:0000256" key="9">
    <source>
        <dbReference type="PROSITE-ProRule" id="PRU00282"/>
    </source>
</evidence>
<feature type="repeat" description="Solcar" evidence="9">
    <location>
        <begin position="2"/>
        <end position="86"/>
    </location>
</feature>
<sequence length="546" mass="59829">MALDFAAGCLGGCAGVLVGFPFDTVKVHLQTQNHRNPLYRGTYDCFRKIVVREGVHGLYRGMSSPMAGVAVVNAIVFGVYGNIQRRTANPDSLYSHFLAGSAAGLAQSIVCSPMELIKTRLQLQDNLPRAAERFSGPMDCTRAIWRREGFRGIFRGLGITAARDMPGFSSYFVAYEYMVRCVANPSPFVILMAGGLAGTFSWLVTFPLDVVKSRLQADGISGKPQYNGLIDCVRKSHAAEGWAFLSRGLASTLLRAFPMNAVCFLVVSYTMKLFDDPKISSVVEELGATAATVEPPLLIVPTVVPQVAIATAPKLSVPAPAYNKRASHHDHDSHLLNIKQNTYRFLRSLGAFSEAVCCAEMGELTDDLYDRDEAEQRRASYAKLNELLLSTDPEDTSNRLDQDFVAKLGQLLCVGQCPIPTGTVLVAHDVVKIFLLQQGCLFCFCANQIGLSCTNFSCMRFSCPYRTCIRWISAFMMPISLFWVVSSSLNFFASDDILHFVSQDSASRCFSSTSCLQSSISLPRSFSSCSRFSTAISASRSRSVAW</sequence>
<dbReference type="EnsemblMetazoa" id="AMEM013749-RA">
    <property type="protein sequence ID" value="AMEM013749-PA"/>
    <property type="gene ID" value="AMEM013749"/>
</dbReference>